<feature type="transmembrane region" description="Helical" evidence="7">
    <location>
        <begin position="182"/>
        <end position="202"/>
    </location>
</feature>
<feature type="transmembrane region" description="Helical" evidence="7">
    <location>
        <begin position="253"/>
        <end position="273"/>
    </location>
</feature>
<evidence type="ECO:0000256" key="4">
    <source>
        <dbReference type="ARBA" id="ARBA00022692"/>
    </source>
</evidence>
<dbReference type="PANTHER" id="PTHR40074">
    <property type="entry name" value="O-ACETYLTRANSFERASE WECH"/>
    <property type="match status" value="1"/>
</dbReference>
<evidence type="ECO:0000256" key="6">
    <source>
        <dbReference type="ARBA" id="ARBA00023136"/>
    </source>
</evidence>
<evidence type="ECO:0000256" key="5">
    <source>
        <dbReference type="ARBA" id="ARBA00022989"/>
    </source>
</evidence>
<dbReference type="EMBL" id="JAUSWN010000005">
    <property type="protein sequence ID" value="MDQ0479056.1"/>
    <property type="molecule type" value="Genomic_DNA"/>
</dbReference>
<feature type="transmembrane region" description="Helical" evidence="7">
    <location>
        <begin position="214"/>
        <end position="233"/>
    </location>
</feature>
<evidence type="ECO:0000259" key="8">
    <source>
        <dbReference type="Pfam" id="PF01757"/>
    </source>
</evidence>
<evidence type="ECO:0000256" key="2">
    <source>
        <dbReference type="ARBA" id="ARBA00007400"/>
    </source>
</evidence>
<evidence type="ECO:0000256" key="3">
    <source>
        <dbReference type="ARBA" id="ARBA00022475"/>
    </source>
</evidence>
<keyword evidence="6 7" id="KW-0472">Membrane</keyword>
<evidence type="ECO:0000313" key="9">
    <source>
        <dbReference type="EMBL" id="MDQ0479056.1"/>
    </source>
</evidence>
<evidence type="ECO:0000313" key="10">
    <source>
        <dbReference type="Proteomes" id="UP001224418"/>
    </source>
</evidence>
<protein>
    <submittedName>
        <fullName evidence="9">Fucose 4-O-acetylase-like acetyltransferase</fullName>
    </submittedName>
</protein>
<evidence type="ECO:0000256" key="1">
    <source>
        <dbReference type="ARBA" id="ARBA00004651"/>
    </source>
</evidence>
<dbReference type="Pfam" id="PF01757">
    <property type="entry name" value="Acyl_transf_3"/>
    <property type="match status" value="1"/>
</dbReference>
<feature type="transmembrane region" description="Helical" evidence="7">
    <location>
        <begin position="293"/>
        <end position="311"/>
    </location>
</feature>
<gene>
    <name evidence="9" type="ORF">QOZ93_000785</name>
</gene>
<dbReference type="Proteomes" id="UP001224418">
    <property type="component" value="Unassembled WGS sequence"/>
</dbReference>
<feature type="transmembrane region" description="Helical" evidence="7">
    <location>
        <begin position="49"/>
        <end position="70"/>
    </location>
</feature>
<feature type="transmembrane region" description="Helical" evidence="7">
    <location>
        <begin position="317"/>
        <end position="339"/>
    </location>
</feature>
<dbReference type="PANTHER" id="PTHR40074:SF2">
    <property type="entry name" value="O-ACETYLTRANSFERASE WECH"/>
    <property type="match status" value="1"/>
</dbReference>
<feature type="domain" description="Acyltransferase 3" evidence="8">
    <location>
        <begin position="8"/>
        <end position="336"/>
    </location>
</feature>
<reference evidence="9 10" key="1">
    <citation type="submission" date="2023-07" db="EMBL/GenBank/DDBJ databases">
        <title>Genomic Encyclopedia of Type Strains, Phase IV (KMG-IV): sequencing the most valuable type-strain genomes for metagenomic binning, comparative biology and taxonomic classification.</title>
        <authorList>
            <person name="Goeker M."/>
        </authorList>
    </citation>
    <scope>NUCLEOTIDE SEQUENCE [LARGE SCALE GENOMIC DNA]</scope>
    <source>
        <strain evidence="9 10">DSM 1400</strain>
    </source>
</reference>
<accession>A0ABU0JPP0</accession>
<dbReference type="RefSeq" id="WP_307355171.1">
    <property type="nucleotide sequence ID" value="NZ_BAAACJ010000009.1"/>
</dbReference>
<feature type="transmembrane region" description="Helical" evidence="7">
    <location>
        <begin position="128"/>
        <end position="150"/>
    </location>
</feature>
<comment type="similarity">
    <text evidence="2">Belongs to the acyltransferase 3 family.</text>
</comment>
<feature type="transmembrane region" description="Helical" evidence="7">
    <location>
        <begin position="157"/>
        <end position="176"/>
    </location>
</feature>
<keyword evidence="5 7" id="KW-1133">Transmembrane helix</keyword>
<proteinExistence type="inferred from homology"/>
<keyword evidence="3" id="KW-1003">Cell membrane</keyword>
<organism evidence="9 10">
    <name type="scientific">Hathewaya limosa</name>
    <name type="common">Clostridium limosum</name>
    <dbReference type="NCBI Taxonomy" id="1536"/>
    <lineage>
        <taxon>Bacteria</taxon>
        <taxon>Bacillati</taxon>
        <taxon>Bacillota</taxon>
        <taxon>Clostridia</taxon>
        <taxon>Eubacteriales</taxon>
        <taxon>Clostridiaceae</taxon>
        <taxon>Hathewaya</taxon>
    </lineage>
</organism>
<comment type="subcellular location">
    <subcellularLocation>
        <location evidence="1">Cell membrane</location>
        <topology evidence="1">Multi-pass membrane protein</topology>
    </subcellularLocation>
</comment>
<name>A0ABU0JPP0_HATLI</name>
<feature type="transmembrane region" description="Helical" evidence="7">
    <location>
        <begin position="91"/>
        <end position="108"/>
    </location>
</feature>
<dbReference type="InterPro" id="IPR002656">
    <property type="entry name" value="Acyl_transf_3_dom"/>
</dbReference>
<keyword evidence="4 7" id="KW-0812">Transmembrane</keyword>
<comment type="caution">
    <text evidence="9">The sequence shown here is derived from an EMBL/GenBank/DDBJ whole genome shotgun (WGS) entry which is preliminary data.</text>
</comment>
<feature type="transmembrane region" description="Helical" evidence="7">
    <location>
        <begin position="12"/>
        <end position="29"/>
    </location>
</feature>
<sequence>MEKKKLDDITILRVIGILLVVLAHATHAYTSGWVYETHVKSSFFRRLTLYVYSFHMPLFLFISGAVYYFCRKELEKYNDFKAFAWNKIKRLIVPYIFVGSVYLVPIRLKLGINLYPGITYGGAIFNQILRVQIPGGLWYVVMLFNIFIVFRLFEKLIDANPIITNLIIFSFLYYWSPKITNQYQISRTCFHIIYFYLGYLFQQYKNQIIEKLKMLKYPFWILFITHFCLFTFMRKCLRVPYPYFLWRMLNLSVRIIVPVLGIGYCYFAVLWILNKIPKITKNKIIKVLDKNNFIIYLFHEPIIYCILYKLYDSSMKPIILVNICFWVSLLGSLILAFIINKSIILRFLTGNKFKKNILNKRFINT</sequence>
<evidence type="ECO:0000256" key="7">
    <source>
        <dbReference type="SAM" id="Phobius"/>
    </source>
</evidence>
<keyword evidence="10" id="KW-1185">Reference proteome</keyword>